<evidence type="ECO:0000256" key="1">
    <source>
        <dbReference type="SAM" id="SignalP"/>
    </source>
</evidence>
<accession>A0A1J1INS4</accession>
<dbReference type="Proteomes" id="UP000183832">
    <property type="component" value="Unassembled WGS sequence"/>
</dbReference>
<organism evidence="2 3">
    <name type="scientific">Clunio marinus</name>
    <dbReference type="NCBI Taxonomy" id="568069"/>
    <lineage>
        <taxon>Eukaryota</taxon>
        <taxon>Metazoa</taxon>
        <taxon>Ecdysozoa</taxon>
        <taxon>Arthropoda</taxon>
        <taxon>Hexapoda</taxon>
        <taxon>Insecta</taxon>
        <taxon>Pterygota</taxon>
        <taxon>Neoptera</taxon>
        <taxon>Endopterygota</taxon>
        <taxon>Diptera</taxon>
        <taxon>Nematocera</taxon>
        <taxon>Chironomoidea</taxon>
        <taxon>Chironomidae</taxon>
        <taxon>Clunio</taxon>
    </lineage>
</organism>
<proteinExistence type="predicted"/>
<feature type="chain" id="PRO_5012317406" evidence="1">
    <location>
        <begin position="19"/>
        <end position="107"/>
    </location>
</feature>
<gene>
    <name evidence="2" type="ORF">CLUMA_CG015626</name>
</gene>
<dbReference type="AlphaFoldDB" id="A0A1J1INS4"/>
<keyword evidence="1" id="KW-0732">Signal</keyword>
<reference evidence="2 3" key="1">
    <citation type="submission" date="2015-04" db="EMBL/GenBank/DDBJ databases">
        <authorList>
            <person name="Syromyatnikov M.Y."/>
            <person name="Popov V.N."/>
        </authorList>
    </citation>
    <scope>NUCLEOTIDE SEQUENCE [LARGE SCALE GENOMIC DNA]</scope>
</reference>
<sequence length="107" mass="12510">MFILIFSIWLNICNVMICKFLTSTIEVRTNPKKATKEKSFVSLVYSITQKRARQISLLHHALTLILLEKHTFPRASAFCCLLIVVCLRLYKLKNILKLLGFIHRNLY</sequence>
<evidence type="ECO:0000313" key="2">
    <source>
        <dbReference type="EMBL" id="CRL01885.1"/>
    </source>
</evidence>
<protein>
    <submittedName>
        <fullName evidence="2">CLUMA_CG015626, isoform A</fullName>
    </submittedName>
</protein>
<feature type="signal peptide" evidence="1">
    <location>
        <begin position="1"/>
        <end position="18"/>
    </location>
</feature>
<dbReference type="EMBL" id="CVRI01000057">
    <property type="protein sequence ID" value="CRL01885.1"/>
    <property type="molecule type" value="Genomic_DNA"/>
</dbReference>
<keyword evidence="3" id="KW-1185">Reference proteome</keyword>
<evidence type="ECO:0000313" key="3">
    <source>
        <dbReference type="Proteomes" id="UP000183832"/>
    </source>
</evidence>
<name>A0A1J1INS4_9DIPT</name>